<dbReference type="AlphaFoldDB" id="R0JMU0"/>
<protein>
    <submittedName>
        <fullName evidence="1">Uncharacterized protein</fullName>
    </submittedName>
</protein>
<dbReference type="EMBL" id="KB743509">
    <property type="protein sequence ID" value="EOA98416.1"/>
    <property type="molecule type" value="Genomic_DNA"/>
</dbReference>
<evidence type="ECO:0000313" key="2">
    <source>
        <dbReference type="Proteomes" id="UP000296049"/>
    </source>
</evidence>
<evidence type="ECO:0000313" key="1">
    <source>
        <dbReference type="EMBL" id="EOA98416.1"/>
    </source>
</evidence>
<organism evidence="1 2">
    <name type="scientific">Anas platyrhynchos</name>
    <name type="common">Mallard</name>
    <name type="synonym">Anas boschas</name>
    <dbReference type="NCBI Taxonomy" id="8839"/>
    <lineage>
        <taxon>Eukaryota</taxon>
        <taxon>Metazoa</taxon>
        <taxon>Chordata</taxon>
        <taxon>Craniata</taxon>
        <taxon>Vertebrata</taxon>
        <taxon>Euteleostomi</taxon>
        <taxon>Archelosauria</taxon>
        <taxon>Archosauria</taxon>
        <taxon>Dinosauria</taxon>
        <taxon>Saurischia</taxon>
        <taxon>Theropoda</taxon>
        <taxon>Coelurosauria</taxon>
        <taxon>Aves</taxon>
        <taxon>Neognathae</taxon>
        <taxon>Galloanserae</taxon>
        <taxon>Anseriformes</taxon>
        <taxon>Anatidae</taxon>
        <taxon>Anatinae</taxon>
        <taxon>Anas</taxon>
    </lineage>
</organism>
<keyword evidence="2" id="KW-1185">Reference proteome</keyword>
<reference evidence="2" key="1">
    <citation type="journal article" date="2013" name="Nat. Genet.">
        <title>The duck genome and transcriptome provide insight into an avian influenza virus reservoir species.</title>
        <authorList>
            <person name="Huang Y."/>
            <person name="Li Y."/>
            <person name="Burt D.W."/>
            <person name="Chen H."/>
            <person name="Zhang Y."/>
            <person name="Qian W."/>
            <person name="Kim H."/>
            <person name="Gan S."/>
            <person name="Zhao Y."/>
            <person name="Li J."/>
            <person name="Yi K."/>
            <person name="Feng H."/>
            <person name="Zhu P."/>
            <person name="Li B."/>
            <person name="Liu Q."/>
            <person name="Fairley S."/>
            <person name="Magor K.E."/>
            <person name="Du Z."/>
            <person name="Hu X."/>
            <person name="Goodman L."/>
            <person name="Tafer H."/>
            <person name="Vignal A."/>
            <person name="Lee T."/>
            <person name="Kim K.W."/>
            <person name="Sheng Z."/>
            <person name="An Y."/>
            <person name="Searle S."/>
            <person name="Herrero J."/>
            <person name="Groenen M.A."/>
            <person name="Crooijmans R.P."/>
            <person name="Faraut T."/>
            <person name="Cai Q."/>
            <person name="Webster R.G."/>
            <person name="Aldridge J.R."/>
            <person name="Warren W.C."/>
            <person name="Bartschat S."/>
            <person name="Kehr S."/>
            <person name="Marz M."/>
            <person name="Stadler P.F."/>
            <person name="Smith J."/>
            <person name="Kraus R.H."/>
            <person name="Zhao Y."/>
            <person name="Ren L."/>
            <person name="Fei J."/>
            <person name="Morisson M."/>
            <person name="Kaiser P."/>
            <person name="Griffin D.K."/>
            <person name="Rao M."/>
            <person name="Pitel F."/>
            <person name="Wang J."/>
            <person name="Li N."/>
        </authorList>
    </citation>
    <scope>NUCLEOTIDE SEQUENCE [LARGE SCALE GENOMIC DNA]</scope>
</reference>
<accession>R0JMU0</accession>
<name>R0JMU0_ANAPL</name>
<gene>
    <name evidence="1" type="ORF">Anapl_08806</name>
</gene>
<sequence>MGVILPAVPVRFAIGGKQKQGVLAAHAPRIPVACFLKGFYQTFCTDTQTLAKLLTGPFLFIVMFLPHKQLPCFTPEFASSPLLWS</sequence>
<dbReference type="Proteomes" id="UP000296049">
    <property type="component" value="Unassembled WGS sequence"/>
</dbReference>
<proteinExistence type="predicted"/>